<feature type="repeat" description="ANK" evidence="2">
    <location>
        <begin position="791"/>
        <end position="813"/>
    </location>
</feature>
<dbReference type="STRING" id="930991.A0A0D0BYX2"/>
<dbReference type="Gene3D" id="3.40.50.300">
    <property type="entry name" value="P-loop containing nucleotide triphosphate hydrolases"/>
    <property type="match status" value="1"/>
</dbReference>
<sequence length="893" mass="99008">ETFAPPFEGRDLSIPLSSIVQISLFGKHLIRNHLLGSYSGRVIDFLINKEKPLVLQDCGYGACATVTMGLSPVVDYQQALNASVDASLARLDNNPRLEQEIDDVDQANPPIEATYSAVETCGQYIVPLGQALQLMKKLVDNVAEAHPLLKLGWTSLSSVYTAVQQQRLDDDNVRGLAESLRELVGVASDCPVAEIKGTPDVIENIERLALEVASIIDEYTKSRFMSRLVEAQMTDVTTRITKCQAELKDLHEKLRTRIMAYIANRAKETQEDRKRKDAQGITGEMRKWLEASDPSISHKLVRDTFVEGTGSWFIKDERFRKWLHERGTKLWISGRPGFGKTVLFSTSVEDVRRHASAQGPTCRYAYFYFDGRESDGSLCELETLLRSLLDQLCFNQAIPDAMKRLYGVDSEQHPKPTLAQLRSTLAEVVQGFDEVYIMIDALDECDSQGELLDWMTSLQSTTQGLHILATSRPERIIEEHMSKSSHVLISLGSELLDNDIKTYVDARVEASDNLRLLMTEQIKERLREKDGGMFRLVVFWIDALENCLSVKAVRDKLGHLPTSLSDMYALLVSKIAADDLQYAQVIIPWLLFAVRRLTLEEMAAAAACFSSSDGVPAFDRDRGFANPKVVLDVCGGLVVMSKDGVTLAHLTVKEFLLEQQSPLHVNEPGAHSLIAQSCLSYLLDKFAPRVAPGLGDFLLHDYAVENWMKHASSTREIEDTNSAIYKLALEVLHPEHETFRLLSSAWDTVGRHSSDRNIFTTPLFVCTRWGFQNLTARLLALGVGAATRSESGATALHGACRHGHLEVVKCLLDGPNIVTDPDVGMAYKQANAIELVDINVTDAYSGTPLCSACEGGHIEIVKLLLQNAADVNAQGSHSSTPLRSACYRGDIEV</sequence>
<evidence type="ECO:0000256" key="1">
    <source>
        <dbReference type="ARBA" id="ARBA00022737"/>
    </source>
</evidence>
<dbReference type="PANTHER" id="PTHR10039">
    <property type="entry name" value="AMELOGENIN"/>
    <property type="match status" value="1"/>
</dbReference>
<feature type="non-terminal residue" evidence="5">
    <location>
        <position position="1"/>
    </location>
</feature>
<feature type="domain" description="GPI inositol-deacylase winged helix" evidence="3">
    <location>
        <begin position="581"/>
        <end position="659"/>
    </location>
</feature>
<feature type="non-terminal residue" evidence="5">
    <location>
        <position position="893"/>
    </location>
</feature>
<protein>
    <recommendedName>
        <fullName evidence="7">NACHT domain-containing protein</fullName>
    </recommendedName>
</protein>
<dbReference type="InterPro" id="IPR027417">
    <property type="entry name" value="P-loop_NTPase"/>
</dbReference>
<evidence type="ECO:0000259" key="3">
    <source>
        <dbReference type="Pfam" id="PF22939"/>
    </source>
</evidence>
<dbReference type="OrthoDB" id="7464126at2759"/>
<accession>A0A0D0BYX2</accession>
<reference evidence="5 6" key="1">
    <citation type="submission" date="2014-04" db="EMBL/GenBank/DDBJ databases">
        <authorList>
            <consortium name="DOE Joint Genome Institute"/>
            <person name="Kuo A."/>
            <person name="Kohler A."/>
            <person name="Jargeat P."/>
            <person name="Nagy L.G."/>
            <person name="Floudas D."/>
            <person name="Copeland A."/>
            <person name="Barry K.W."/>
            <person name="Cichocki N."/>
            <person name="Veneault-Fourrey C."/>
            <person name="LaButti K."/>
            <person name="Lindquist E.A."/>
            <person name="Lipzen A."/>
            <person name="Lundell T."/>
            <person name="Morin E."/>
            <person name="Murat C."/>
            <person name="Sun H."/>
            <person name="Tunlid A."/>
            <person name="Henrissat B."/>
            <person name="Grigoriev I.V."/>
            <person name="Hibbett D.S."/>
            <person name="Martin F."/>
            <person name="Nordberg H.P."/>
            <person name="Cantor M.N."/>
            <person name="Hua S.X."/>
        </authorList>
    </citation>
    <scope>NUCLEOTIDE SEQUENCE [LARGE SCALE GENOMIC DNA]</scope>
    <source>
        <strain evidence="5 6">Ve08.2h10</strain>
    </source>
</reference>
<keyword evidence="2" id="KW-0040">ANK repeat</keyword>
<organism evidence="5 6">
    <name type="scientific">Paxillus rubicundulus Ve08.2h10</name>
    <dbReference type="NCBI Taxonomy" id="930991"/>
    <lineage>
        <taxon>Eukaryota</taxon>
        <taxon>Fungi</taxon>
        <taxon>Dikarya</taxon>
        <taxon>Basidiomycota</taxon>
        <taxon>Agaricomycotina</taxon>
        <taxon>Agaricomycetes</taxon>
        <taxon>Agaricomycetidae</taxon>
        <taxon>Boletales</taxon>
        <taxon>Paxilineae</taxon>
        <taxon>Paxillaceae</taxon>
        <taxon>Paxillus</taxon>
    </lineage>
</organism>
<dbReference type="HOGENOM" id="CLU_014052_0_0_1"/>
<dbReference type="InterPro" id="IPR002110">
    <property type="entry name" value="Ankyrin_rpt"/>
</dbReference>
<reference evidence="6" key="2">
    <citation type="submission" date="2015-01" db="EMBL/GenBank/DDBJ databases">
        <title>Evolutionary Origins and Diversification of the Mycorrhizal Mutualists.</title>
        <authorList>
            <consortium name="DOE Joint Genome Institute"/>
            <consortium name="Mycorrhizal Genomics Consortium"/>
            <person name="Kohler A."/>
            <person name="Kuo A."/>
            <person name="Nagy L.G."/>
            <person name="Floudas D."/>
            <person name="Copeland A."/>
            <person name="Barry K.W."/>
            <person name="Cichocki N."/>
            <person name="Veneault-Fourrey C."/>
            <person name="LaButti K."/>
            <person name="Lindquist E.A."/>
            <person name="Lipzen A."/>
            <person name="Lundell T."/>
            <person name="Morin E."/>
            <person name="Murat C."/>
            <person name="Riley R."/>
            <person name="Ohm R."/>
            <person name="Sun H."/>
            <person name="Tunlid A."/>
            <person name="Henrissat B."/>
            <person name="Grigoriev I.V."/>
            <person name="Hibbett D.S."/>
            <person name="Martin F."/>
        </authorList>
    </citation>
    <scope>NUCLEOTIDE SEQUENCE [LARGE SCALE GENOMIC DNA]</scope>
    <source>
        <strain evidence="6">Ve08.2h10</strain>
    </source>
</reference>
<dbReference type="AlphaFoldDB" id="A0A0D0BYX2"/>
<evidence type="ECO:0008006" key="7">
    <source>
        <dbReference type="Google" id="ProtNLM"/>
    </source>
</evidence>
<dbReference type="Pfam" id="PF24883">
    <property type="entry name" value="NPHP3_N"/>
    <property type="match status" value="1"/>
</dbReference>
<dbReference type="InterPro" id="IPR054471">
    <property type="entry name" value="GPIID_WHD"/>
</dbReference>
<dbReference type="Proteomes" id="UP000054538">
    <property type="component" value="Unassembled WGS sequence"/>
</dbReference>
<dbReference type="Gene3D" id="1.25.40.20">
    <property type="entry name" value="Ankyrin repeat-containing domain"/>
    <property type="match status" value="2"/>
</dbReference>
<evidence type="ECO:0000313" key="5">
    <source>
        <dbReference type="EMBL" id="KIK76337.1"/>
    </source>
</evidence>
<keyword evidence="6" id="KW-1185">Reference proteome</keyword>
<dbReference type="InParanoid" id="A0A0D0BYX2"/>
<dbReference type="Pfam" id="PF12796">
    <property type="entry name" value="Ank_2"/>
    <property type="match status" value="2"/>
</dbReference>
<evidence type="ECO:0000256" key="2">
    <source>
        <dbReference type="PROSITE-ProRule" id="PRU00023"/>
    </source>
</evidence>
<name>A0A0D0BYX2_9AGAM</name>
<dbReference type="EMBL" id="KN827542">
    <property type="protein sequence ID" value="KIK76337.1"/>
    <property type="molecule type" value="Genomic_DNA"/>
</dbReference>
<keyword evidence="1" id="KW-0677">Repeat</keyword>
<proteinExistence type="predicted"/>
<dbReference type="PANTHER" id="PTHR10039:SF16">
    <property type="entry name" value="GPI INOSITOL-DEACYLASE"/>
    <property type="match status" value="1"/>
</dbReference>
<dbReference type="PRINTS" id="PR01415">
    <property type="entry name" value="ANKYRIN"/>
</dbReference>
<dbReference type="SUPFAM" id="SSF48403">
    <property type="entry name" value="Ankyrin repeat"/>
    <property type="match status" value="1"/>
</dbReference>
<dbReference type="PROSITE" id="PS50088">
    <property type="entry name" value="ANK_REPEAT"/>
    <property type="match status" value="2"/>
</dbReference>
<dbReference type="SMART" id="SM00248">
    <property type="entry name" value="ANK"/>
    <property type="match status" value="2"/>
</dbReference>
<gene>
    <name evidence="5" type="ORF">PAXRUDRAFT_835399</name>
</gene>
<dbReference type="Pfam" id="PF22939">
    <property type="entry name" value="WHD_GPIID"/>
    <property type="match status" value="1"/>
</dbReference>
<feature type="domain" description="Nephrocystin 3-like N-terminal" evidence="4">
    <location>
        <begin position="308"/>
        <end position="472"/>
    </location>
</feature>
<dbReference type="InterPro" id="IPR056884">
    <property type="entry name" value="NPHP3-like_N"/>
</dbReference>
<feature type="repeat" description="ANK" evidence="2">
    <location>
        <begin position="844"/>
        <end position="876"/>
    </location>
</feature>
<dbReference type="SUPFAM" id="SSF52540">
    <property type="entry name" value="P-loop containing nucleoside triphosphate hydrolases"/>
    <property type="match status" value="1"/>
</dbReference>
<dbReference type="PROSITE" id="PS50297">
    <property type="entry name" value="ANK_REP_REGION"/>
    <property type="match status" value="2"/>
</dbReference>
<dbReference type="InterPro" id="IPR036770">
    <property type="entry name" value="Ankyrin_rpt-contain_sf"/>
</dbReference>
<evidence type="ECO:0000313" key="6">
    <source>
        <dbReference type="Proteomes" id="UP000054538"/>
    </source>
</evidence>
<evidence type="ECO:0000259" key="4">
    <source>
        <dbReference type="Pfam" id="PF24883"/>
    </source>
</evidence>